<evidence type="ECO:0000313" key="9">
    <source>
        <dbReference type="Proteomes" id="UP000033067"/>
    </source>
</evidence>
<dbReference type="Pfam" id="PF04138">
    <property type="entry name" value="GtrA_DPMS_TM"/>
    <property type="match status" value="1"/>
</dbReference>
<dbReference type="GO" id="GO:0005886">
    <property type="term" value="C:plasma membrane"/>
    <property type="evidence" value="ECO:0007669"/>
    <property type="project" value="TreeGrafter"/>
</dbReference>
<keyword evidence="5 6" id="KW-0472">Membrane</keyword>
<evidence type="ECO:0000313" key="8">
    <source>
        <dbReference type="EMBL" id="AKC87182.1"/>
    </source>
</evidence>
<feature type="transmembrane region" description="Helical" evidence="6">
    <location>
        <begin position="99"/>
        <end position="121"/>
    </location>
</feature>
<evidence type="ECO:0000256" key="6">
    <source>
        <dbReference type="SAM" id="Phobius"/>
    </source>
</evidence>
<keyword evidence="4 6" id="KW-1133">Transmembrane helix</keyword>
<dbReference type="PATRIC" id="fig|314722.6.peg.2358"/>
<organism evidence="8 9">
    <name type="scientific">Pseudoxanthomonas suwonensis</name>
    <dbReference type="NCBI Taxonomy" id="314722"/>
    <lineage>
        <taxon>Bacteria</taxon>
        <taxon>Pseudomonadati</taxon>
        <taxon>Pseudomonadota</taxon>
        <taxon>Gammaproteobacteria</taxon>
        <taxon>Lysobacterales</taxon>
        <taxon>Lysobacteraceae</taxon>
        <taxon>Pseudoxanthomonas</taxon>
    </lineage>
</organism>
<keyword evidence="9" id="KW-1185">Reference proteome</keyword>
<reference evidence="8 9" key="1">
    <citation type="journal article" date="2015" name="Genome Announc.">
        <title>Complete Genome Sequence of Pseudoxanthomonas suwonensis Strain J1, a Cellulose-Degrading Bacterium Isolated from Leaf- and Wood-Enriched Soil.</title>
        <authorList>
            <person name="Hou L."/>
            <person name="Jiang J."/>
            <person name="Xu Z."/>
            <person name="Zhou Y."/>
            <person name="Leung F.C."/>
        </authorList>
    </citation>
    <scope>NUCLEOTIDE SEQUENCE [LARGE SCALE GENOMIC DNA]</scope>
    <source>
        <strain evidence="8 9">J1</strain>
    </source>
</reference>
<dbReference type="RefSeq" id="WP_052632293.1">
    <property type="nucleotide sequence ID" value="NZ_CP011144.1"/>
</dbReference>
<evidence type="ECO:0000256" key="2">
    <source>
        <dbReference type="ARBA" id="ARBA00009399"/>
    </source>
</evidence>
<evidence type="ECO:0000256" key="5">
    <source>
        <dbReference type="ARBA" id="ARBA00023136"/>
    </source>
</evidence>
<comment type="subcellular location">
    <subcellularLocation>
        <location evidence="1">Membrane</location>
        <topology evidence="1">Multi-pass membrane protein</topology>
    </subcellularLocation>
</comment>
<feature type="domain" description="GtrA/DPMS transmembrane" evidence="7">
    <location>
        <begin position="10"/>
        <end position="125"/>
    </location>
</feature>
<proteinExistence type="inferred from homology"/>
<dbReference type="KEGG" id="psuw:WQ53_10930"/>
<accession>A0A0E3Z1M8</accession>
<dbReference type="EMBL" id="CP011144">
    <property type="protein sequence ID" value="AKC87182.1"/>
    <property type="molecule type" value="Genomic_DNA"/>
</dbReference>
<feature type="transmembrane region" description="Helical" evidence="6">
    <location>
        <begin position="72"/>
        <end position="93"/>
    </location>
</feature>
<dbReference type="AlphaFoldDB" id="A0A0E3Z1M8"/>
<comment type="similarity">
    <text evidence="2">Belongs to the GtrA family.</text>
</comment>
<evidence type="ECO:0000256" key="1">
    <source>
        <dbReference type="ARBA" id="ARBA00004141"/>
    </source>
</evidence>
<name>A0A0E3Z1M8_9GAMM</name>
<sequence length="127" mass="14101">MPLLRQGSHYIAFGVLQLLLDWALFVGLTALGMSATPANLASRTSAALLGFWLNGRYTFADGQGGRLGWRRFVRFWLLWLVMTAVSTVLVATVEVHLGLAWAWLAKPVVEGGLAVVNFFLLRHVVYR</sequence>
<evidence type="ECO:0000256" key="4">
    <source>
        <dbReference type="ARBA" id="ARBA00022989"/>
    </source>
</evidence>
<dbReference type="InterPro" id="IPR007267">
    <property type="entry name" value="GtrA_DPMS_TM"/>
</dbReference>
<keyword evidence="3 6" id="KW-0812">Transmembrane</keyword>
<gene>
    <name evidence="8" type="ORF">WQ53_10930</name>
</gene>
<evidence type="ECO:0000256" key="3">
    <source>
        <dbReference type="ARBA" id="ARBA00022692"/>
    </source>
</evidence>
<dbReference type="InterPro" id="IPR051401">
    <property type="entry name" value="GtrA_CellWall_Glycosyl"/>
</dbReference>
<feature type="transmembrane region" description="Helical" evidence="6">
    <location>
        <begin position="12"/>
        <end position="34"/>
    </location>
</feature>
<dbReference type="PANTHER" id="PTHR38459">
    <property type="entry name" value="PROPHAGE BACTOPRENOL-LINKED GLUCOSE TRANSLOCASE HOMOLOG"/>
    <property type="match status" value="1"/>
</dbReference>
<protein>
    <submittedName>
        <fullName evidence="8">Membrane protein</fullName>
    </submittedName>
</protein>
<dbReference type="Proteomes" id="UP000033067">
    <property type="component" value="Chromosome"/>
</dbReference>
<dbReference type="PANTHER" id="PTHR38459:SF1">
    <property type="entry name" value="PROPHAGE BACTOPRENOL-LINKED GLUCOSE TRANSLOCASE HOMOLOG"/>
    <property type="match status" value="1"/>
</dbReference>
<evidence type="ECO:0000259" key="7">
    <source>
        <dbReference type="Pfam" id="PF04138"/>
    </source>
</evidence>
<dbReference type="GO" id="GO:0000271">
    <property type="term" value="P:polysaccharide biosynthetic process"/>
    <property type="evidence" value="ECO:0007669"/>
    <property type="project" value="InterPro"/>
</dbReference>
<dbReference type="OrthoDB" id="5966606at2"/>